<dbReference type="PROSITE" id="PS52016">
    <property type="entry name" value="TONB_DEPENDENT_REC_3"/>
    <property type="match status" value="1"/>
</dbReference>
<feature type="domain" description="TonB-dependent receptor plug" evidence="9">
    <location>
        <begin position="211"/>
        <end position="318"/>
    </location>
</feature>
<protein>
    <submittedName>
        <fullName evidence="10">SusC/RagA family TonB-linked outer membrane protein</fullName>
    </submittedName>
</protein>
<gene>
    <name evidence="10" type="ORF">PEDI_11310</name>
</gene>
<evidence type="ECO:0000256" key="8">
    <source>
        <dbReference type="SAM" id="SignalP"/>
    </source>
</evidence>
<keyword evidence="3 7" id="KW-1134">Transmembrane beta strand</keyword>
<dbReference type="AlphaFoldDB" id="A0AAN5AJ53"/>
<dbReference type="Gene3D" id="2.60.40.1120">
    <property type="entry name" value="Carboxypeptidase-like, regulatory domain"/>
    <property type="match status" value="1"/>
</dbReference>
<keyword evidence="5 7" id="KW-0472">Membrane</keyword>
<dbReference type="InterPro" id="IPR012910">
    <property type="entry name" value="Plug_dom"/>
</dbReference>
<name>A0AAN5AJ53_9BACT</name>
<evidence type="ECO:0000256" key="1">
    <source>
        <dbReference type="ARBA" id="ARBA00004571"/>
    </source>
</evidence>
<dbReference type="Gene3D" id="2.40.170.20">
    <property type="entry name" value="TonB-dependent receptor, beta-barrel domain"/>
    <property type="match status" value="1"/>
</dbReference>
<feature type="signal peptide" evidence="8">
    <location>
        <begin position="1"/>
        <end position="28"/>
    </location>
</feature>
<dbReference type="InterPro" id="IPR036942">
    <property type="entry name" value="Beta-barrel_TonB_sf"/>
</dbReference>
<comment type="similarity">
    <text evidence="7">Belongs to the TonB-dependent receptor family.</text>
</comment>
<comment type="caution">
    <text evidence="10">The sequence shown here is derived from an EMBL/GenBank/DDBJ whole genome shotgun (WGS) entry which is preliminary data.</text>
</comment>
<evidence type="ECO:0000256" key="4">
    <source>
        <dbReference type="ARBA" id="ARBA00022692"/>
    </source>
</evidence>
<dbReference type="GO" id="GO:0009279">
    <property type="term" value="C:cell outer membrane"/>
    <property type="evidence" value="ECO:0007669"/>
    <property type="project" value="UniProtKB-SubCell"/>
</dbReference>
<evidence type="ECO:0000313" key="11">
    <source>
        <dbReference type="Proteomes" id="UP001310022"/>
    </source>
</evidence>
<sequence length="1068" mass="119084">MTIFTKSKAAGILMLAAGAFFVPNFGQAAPEWPVIQLEEGERITLKNLFKQIEKSTDYRFVFSQEVDVLQTVEVENTSLGIKELQKVLQEQLGLNCNQQGNNILITPGTQKQKLTQNVKVKGVVLDNYGEPIIGATIVLKGTQQGGITDIEGKFSLNLEGVTSEDRLEVSFLGYEDSEVKLGNQSDFRIVLKEFFAELNEVVVVGYGEMEKKDVTGAVASVSGESLNDMATANFLDAAQGKVAGLDVNIGSAAPGQQMDIVIRGNSSITASNAPVVVVDGMPIEGGLNEINPNDIESMEVLKDASSTAIYGSRGANGVILITTKRGKSGQTRVSVDSYVGVTSVSNKLNLMNGEEFAEMKREAYRTAGNLMPDDQLFDPIAYNNLQHGNYTDWQDLTYHNGIQQNHQISIVGGNDKLRTAVSGGFYEEQGIMDNYDFNRINLRTNIDYDAFDWLTVGTSTMFSSSTQNTGPGGQNIFDNIVRLNPLGDAYDEDGNILFRPTTDEGQRSNPLSDIENITNEVKNNRFLSNLYAEAKILPWLSYRVNVGLDYLYENSGAFYGSESSRQQGGNNRAEVVNRRKMGYMVDNILSAKKTWNDHKLNVTLMTGMQGENSTYAHIYANRIPNDEFLWHNIGSAEEIQSVGSDYADWMLLSYMARVNYTFKDRYIFTVSSRRDGSSRFGDGYKYGLFPSAAFAWRLKEETFMQSAEWLDDLKLRVSYGAAGNTGIPPYQSLGSLHSSNYVYGDRGASGFRFQDLANPDLRWEKTASFNVGIDHSVWSGRISGSIEYYNSLTTDLLLERQLPASTGYESVLQNVGSVRNSGIEFNLNTVNVVTKDFRWNTNVNFSYNKNQVVDLYGTGMDDVGNAWFIGQPINVIYDHRKLGIWQLEEQEEALAKGFQPGELKVTEEREIIGYRDPQWIAGMTNSFSYKGWEFSFLLTGKFGYEIYSGLHSSAGRLDGRYNNFRQDYWTPDNPTNAYPRPDAATQGPKFGSSNNVFRGDFIRLKNVTLAYNFNAKQLERIGLKNLRIYAQAKNPAIWTEYEGYDPEFGTSTAYPAVSTYLMGINLSF</sequence>
<evidence type="ECO:0000256" key="2">
    <source>
        <dbReference type="ARBA" id="ARBA00022448"/>
    </source>
</evidence>
<dbReference type="NCBIfam" id="TIGR04057">
    <property type="entry name" value="SusC_RagA_signa"/>
    <property type="match status" value="1"/>
</dbReference>
<proteinExistence type="inferred from homology"/>
<keyword evidence="6 7" id="KW-0998">Cell outer membrane</keyword>
<evidence type="ECO:0000256" key="3">
    <source>
        <dbReference type="ARBA" id="ARBA00022452"/>
    </source>
</evidence>
<dbReference type="Gene3D" id="2.170.130.10">
    <property type="entry name" value="TonB-dependent receptor, plug domain"/>
    <property type="match status" value="1"/>
</dbReference>
<feature type="chain" id="PRO_5043054411" evidence="8">
    <location>
        <begin position="29"/>
        <end position="1068"/>
    </location>
</feature>
<keyword evidence="2 7" id="KW-0813">Transport</keyword>
<dbReference type="Pfam" id="PF07715">
    <property type="entry name" value="Plug"/>
    <property type="match status" value="1"/>
</dbReference>
<dbReference type="SUPFAM" id="SSF49464">
    <property type="entry name" value="Carboxypeptidase regulatory domain-like"/>
    <property type="match status" value="1"/>
</dbReference>
<evidence type="ECO:0000256" key="5">
    <source>
        <dbReference type="ARBA" id="ARBA00023136"/>
    </source>
</evidence>
<dbReference type="EMBL" id="BQKE01000001">
    <property type="protein sequence ID" value="GJM60579.1"/>
    <property type="molecule type" value="Genomic_DNA"/>
</dbReference>
<dbReference type="InterPro" id="IPR023997">
    <property type="entry name" value="TonB-dep_OMP_SusC/RagA_CS"/>
</dbReference>
<keyword evidence="8" id="KW-0732">Signal</keyword>
<dbReference type="InterPro" id="IPR023996">
    <property type="entry name" value="TonB-dep_OMP_SusC/RagA"/>
</dbReference>
<dbReference type="RefSeq" id="WP_338236295.1">
    <property type="nucleotide sequence ID" value="NZ_BQKE01000001.1"/>
</dbReference>
<evidence type="ECO:0000313" key="10">
    <source>
        <dbReference type="EMBL" id="GJM60579.1"/>
    </source>
</evidence>
<dbReference type="SUPFAM" id="SSF56935">
    <property type="entry name" value="Porins"/>
    <property type="match status" value="1"/>
</dbReference>
<dbReference type="InterPro" id="IPR037066">
    <property type="entry name" value="Plug_dom_sf"/>
</dbReference>
<keyword evidence="4 7" id="KW-0812">Transmembrane</keyword>
<comment type="subcellular location">
    <subcellularLocation>
        <location evidence="1 7">Cell outer membrane</location>
        <topology evidence="1 7">Multi-pass membrane protein</topology>
    </subcellularLocation>
</comment>
<organism evidence="10 11">
    <name type="scientific">Persicobacter diffluens</name>
    <dbReference type="NCBI Taxonomy" id="981"/>
    <lineage>
        <taxon>Bacteria</taxon>
        <taxon>Pseudomonadati</taxon>
        <taxon>Bacteroidota</taxon>
        <taxon>Cytophagia</taxon>
        <taxon>Cytophagales</taxon>
        <taxon>Persicobacteraceae</taxon>
        <taxon>Persicobacter</taxon>
    </lineage>
</organism>
<dbReference type="InterPro" id="IPR008969">
    <property type="entry name" value="CarboxyPept-like_regulatory"/>
</dbReference>
<evidence type="ECO:0000256" key="6">
    <source>
        <dbReference type="ARBA" id="ARBA00023237"/>
    </source>
</evidence>
<dbReference type="NCBIfam" id="TIGR04056">
    <property type="entry name" value="OMP_RagA_SusC"/>
    <property type="match status" value="1"/>
</dbReference>
<dbReference type="Pfam" id="PF13715">
    <property type="entry name" value="CarbopepD_reg_2"/>
    <property type="match status" value="1"/>
</dbReference>
<evidence type="ECO:0000259" key="9">
    <source>
        <dbReference type="Pfam" id="PF07715"/>
    </source>
</evidence>
<dbReference type="InterPro" id="IPR039426">
    <property type="entry name" value="TonB-dep_rcpt-like"/>
</dbReference>
<keyword evidence="11" id="KW-1185">Reference proteome</keyword>
<evidence type="ECO:0000256" key="7">
    <source>
        <dbReference type="PROSITE-ProRule" id="PRU01360"/>
    </source>
</evidence>
<dbReference type="Proteomes" id="UP001310022">
    <property type="component" value="Unassembled WGS sequence"/>
</dbReference>
<accession>A0AAN5AJ53</accession>
<reference evidence="10 11" key="1">
    <citation type="submission" date="2021-12" db="EMBL/GenBank/DDBJ databases">
        <title>Genome sequencing of bacteria with rrn-lacking chromosome and rrn-plasmid.</title>
        <authorList>
            <person name="Anda M."/>
            <person name="Iwasaki W."/>
        </authorList>
    </citation>
    <scope>NUCLEOTIDE SEQUENCE [LARGE SCALE GENOMIC DNA]</scope>
    <source>
        <strain evidence="10 11">NBRC 15940</strain>
    </source>
</reference>